<evidence type="ECO:0000313" key="1">
    <source>
        <dbReference type="EMBL" id="KAJ9055918.1"/>
    </source>
</evidence>
<proteinExistence type="predicted"/>
<gene>
    <name evidence="1" type="primary">YLH47_3</name>
    <name evidence="1" type="ORF">DSO57_1038393</name>
</gene>
<evidence type="ECO:0000313" key="2">
    <source>
        <dbReference type="Proteomes" id="UP001165960"/>
    </source>
</evidence>
<reference evidence="1" key="1">
    <citation type="submission" date="2022-04" db="EMBL/GenBank/DDBJ databases">
        <title>Genome of the entomopathogenic fungus Entomophthora muscae.</title>
        <authorList>
            <person name="Elya C."/>
            <person name="Lovett B.R."/>
            <person name="Lee E."/>
            <person name="Macias A.M."/>
            <person name="Hajek A.E."/>
            <person name="De Bivort B.L."/>
            <person name="Kasson M.T."/>
            <person name="De Fine Licht H.H."/>
            <person name="Stajich J.E."/>
        </authorList>
    </citation>
    <scope>NUCLEOTIDE SEQUENCE</scope>
    <source>
        <strain evidence="1">Berkeley</strain>
    </source>
</reference>
<dbReference type="Proteomes" id="UP001165960">
    <property type="component" value="Unassembled WGS sequence"/>
</dbReference>
<sequence>MSFLKAISISTFKDSARSSIAKKCPTSGKASNSTQLFYSTFNNPTSSKNLSTSRLPVFRNGSSSILGTQSYLVPQISSNYLLSAIRSYSIAPKPEPSQDNSSDDKTPVKKETTSAIVKKKSIWVRVKEEALHYYHGFKLLALETKISSKLLFRLLKGYDLSRREQRQLKRTTMDIFRLVPFLVFVIIPFMELLLPVAIKLFPNMLPSTFESKDQTELKRQKLFKARLDVSNFLQDTVTEAAKSGHSLNPEAASEFSELFRKVRTTGEAVSTDALIKLAQELKDDLTLDNLSRPQLYSLCRYMNISPFGTDAMLAFQIRNRMRYLRADDRIISAEGVNELTIAELTQACQSRGIRTYKASPESMRKNLNQWLELNLKHKVPITVLIMSQAFSIPESQNDFSEALQATLSSLPDELIKEAELTYSETRGSATNKLRLEVLEEQEERIAEEKAQEAREEEARKRDEEENKARKQKQTPEK</sequence>
<protein>
    <submittedName>
        <fullName evidence="1">LETM1 domain-containing protein ylh47</fullName>
    </submittedName>
</protein>
<dbReference type="EMBL" id="QTSX02006161">
    <property type="protein sequence ID" value="KAJ9055918.1"/>
    <property type="molecule type" value="Genomic_DNA"/>
</dbReference>
<name>A0ACC2S0U4_9FUNG</name>
<keyword evidence="2" id="KW-1185">Reference proteome</keyword>
<comment type="caution">
    <text evidence="1">The sequence shown here is derived from an EMBL/GenBank/DDBJ whole genome shotgun (WGS) entry which is preliminary data.</text>
</comment>
<accession>A0ACC2S0U4</accession>
<organism evidence="1 2">
    <name type="scientific">Entomophthora muscae</name>
    <dbReference type="NCBI Taxonomy" id="34485"/>
    <lineage>
        <taxon>Eukaryota</taxon>
        <taxon>Fungi</taxon>
        <taxon>Fungi incertae sedis</taxon>
        <taxon>Zoopagomycota</taxon>
        <taxon>Entomophthoromycotina</taxon>
        <taxon>Entomophthoromycetes</taxon>
        <taxon>Entomophthorales</taxon>
        <taxon>Entomophthoraceae</taxon>
        <taxon>Entomophthora</taxon>
    </lineage>
</organism>